<dbReference type="InterPro" id="IPR023581">
    <property type="entry name" value="PD_growth_factor_CS"/>
</dbReference>
<feature type="compositionally biased region" description="Basic and acidic residues" evidence="12">
    <location>
        <begin position="387"/>
        <end position="396"/>
    </location>
</feature>
<feature type="compositionally biased region" description="Basic residues" evidence="12">
    <location>
        <begin position="163"/>
        <end position="176"/>
    </location>
</feature>
<dbReference type="CDD" id="cd00135">
    <property type="entry name" value="PDGF"/>
    <property type="match status" value="1"/>
</dbReference>
<dbReference type="GO" id="GO:0030154">
    <property type="term" value="P:cell differentiation"/>
    <property type="evidence" value="ECO:0007669"/>
    <property type="project" value="UniProtKB-KW"/>
</dbReference>
<feature type="region of interest" description="Disordered" evidence="12">
    <location>
        <begin position="47"/>
        <end position="101"/>
    </location>
</feature>
<organism evidence="13 14">
    <name type="scientific">Geospiza parvula</name>
    <name type="common">Small tree-finch</name>
    <name type="synonym">Camarhynchus parvulus</name>
    <dbReference type="NCBI Taxonomy" id="87175"/>
    <lineage>
        <taxon>Eukaryota</taxon>
        <taxon>Metazoa</taxon>
        <taxon>Chordata</taxon>
        <taxon>Craniata</taxon>
        <taxon>Vertebrata</taxon>
        <taxon>Euteleostomi</taxon>
        <taxon>Archelosauria</taxon>
        <taxon>Archosauria</taxon>
        <taxon>Dinosauria</taxon>
        <taxon>Saurischia</taxon>
        <taxon>Theropoda</taxon>
        <taxon>Coelurosauria</taxon>
        <taxon>Aves</taxon>
        <taxon>Neognathae</taxon>
        <taxon>Neoaves</taxon>
        <taxon>Telluraves</taxon>
        <taxon>Australaves</taxon>
        <taxon>Passeriformes</taxon>
        <taxon>Thraupidae</taxon>
        <taxon>Camarhynchus</taxon>
    </lineage>
</organism>
<proteinExistence type="inferred from homology"/>
<dbReference type="GO" id="GO:0050930">
    <property type="term" value="P:induction of positive chemotaxis"/>
    <property type="evidence" value="ECO:0007669"/>
    <property type="project" value="TreeGrafter"/>
</dbReference>
<comment type="function">
    <text evidence="9">Growth factor active in angiogenesis, vasculogenesis and endothelial cell growth. Induces endothelial cell proliferation, promotes cell migration, inhibits apoptosis and induces permeabilization of blood vessels. Binds to the FLT1/VEGFR1 and KDR/VEGFR2 receptors, heparan sulfate and heparin.</text>
</comment>
<dbReference type="SUPFAM" id="SSF57501">
    <property type="entry name" value="Cystine-knot cytokines"/>
    <property type="match status" value="1"/>
</dbReference>
<evidence type="ECO:0000256" key="3">
    <source>
        <dbReference type="ARBA" id="ARBA00022657"/>
    </source>
</evidence>
<dbReference type="GO" id="GO:0005172">
    <property type="term" value="F:vascular endothelial growth factor receptor binding"/>
    <property type="evidence" value="ECO:0007669"/>
    <property type="project" value="TreeGrafter"/>
</dbReference>
<evidence type="ECO:0000313" key="14">
    <source>
        <dbReference type="Proteomes" id="UP000694382"/>
    </source>
</evidence>
<evidence type="ECO:0000256" key="7">
    <source>
        <dbReference type="ARBA" id="ARBA00023180"/>
    </source>
</evidence>
<feature type="compositionally biased region" description="Basic and acidic residues" evidence="12">
    <location>
        <begin position="47"/>
        <end position="56"/>
    </location>
</feature>
<accession>A0A8U8ASW8</accession>
<keyword evidence="4" id="KW-0221">Differentiation</keyword>
<accession>A0A8C3MVS0</accession>
<comment type="similarity">
    <text evidence="1 11">Belongs to the PDGF/VEGF growth factor family.</text>
</comment>
<reference evidence="13" key="1">
    <citation type="submission" date="2020-02" db="EMBL/GenBank/DDBJ databases">
        <authorList>
            <person name="Enbody D E."/>
            <person name="Pettersson E M."/>
        </authorList>
    </citation>
    <scope>NUCLEOTIDE SEQUENCE [LARGE SCALE GENOMIC DNA]</scope>
</reference>
<dbReference type="Pfam" id="PF00341">
    <property type="entry name" value="PDGF"/>
    <property type="match status" value="1"/>
</dbReference>
<feature type="compositionally biased region" description="Basic residues" evidence="12">
    <location>
        <begin position="397"/>
        <end position="416"/>
    </location>
</feature>
<dbReference type="PANTHER" id="PTHR12025:SF5">
    <property type="entry name" value="VASCULAR ENDOTHELIAL GROWTH FACTOR A, LONG FORM"/>
    <property type="match status" value="1"/>
</dbReference>
<dbReference type="PROSITE" id="PS00249">
    <property type="entry name" value="PDGF_1"/>
    <property type="match status" value="1"/>
</dbReference>
<dbReference type="SMART" id="SM00141">
    <property type="entry name" value="PDGF"/>
    <property type="match status" value="1"/>
</dbReference>
<dbReference type="FunFam" id="2.10.90.10:FF:000009">
    <property type="entry name" value="Vascular endothelial growth factor A"/>
    <property type="match status" value="1"/>
</dbReference>
<evidence type="ECO:0000256" key="9">
    <source>
        <dbReference type="ARBA" id="ARBA00054340"/>
    </source>
</evidence>
<evidence type="ECO:0000256" key="12">
    <source>
        <dbReference type="SAM" id="MobiDB-lite"/>
    </source>
</evidence>
<evidence type="ECO:0000256" key="10">
    <source>
        <dbReference type="ARBA" id="ARBA00064697"/>
    </source>
</evidence>
<name>A0A8C3MVS0_GEOPR</name>
<dbReference type="GO" id="GO:0002040">
    <property type="term" value="P:sprouting angiogenesis"/>
    <property type="evidence" value="ECO:0007669"/>
    <property type="project" value="TreeGrafter"/>
</dbReference>
<evidence type="ECO:0000256" key="2">
    <source>
        <dbReference type="ARBA" id="ARBA00022473"/>
    </source>
</evidence>
<dbReference type="Gene3D" id="2.10.90.10">
    <property type="entry name" value="Cystine-knot cytokines"/>
    <property type="match status" value="1"/>
</dbReference>
<dbReference type="GO" id="GO:0008201">
    <property type="term" value="F:heparin binding"/>
    <property type="evidence" value="ECO:0007669"/>
    <property type="project" value="InterPro"/>
</dbReference>
<evidence type="ECO:0000256" key="11">
    <source>
        <dbReference type="RuleBase" id="RU003818"/>
    </source>
</evidence>
<keyword evidence="3" id="KW-0037">Angiogenesis</keyword>
<dbReference type="PROSITE" id="PS50278">
    <property type="entry name" value="PDGF_2"/>
    <property type="match status" value="1"/>
</dbReference>
<evidence type="ECO:0000256" key="5">
    <source>
        <dbReference type="ARBA" id="ARBA00023030"/>
    </source>
</evidence>
<protein>
    <submittedName>
        <fullName evidence="13">Uncharacterized protein</fullName>
    </submittedName>
</protein>
<comment type="subunit">
    <text evidence="10">Homodimer; disulfide-linked. Also found as heterodimer with PGF.</text>
</comment>
<feature type="region of interest" description="Disordered" evidence="12">
    <location>
        <begin position="387"/>
        <end position="416"/>
    </location>
</feature>
<feature type="compositionally biased region" description="Low complexity" evidence="12">
    <location>
        <begin position="235"/>
        <end position="250"/>
    </location>
</feature>
<evidence type="ECO:0000313" key="13">
    <source>
        <dbReference type="Ensembl" id="ENSCPVP00000011474.2"/>
    </source>
</evidence>
<evidence type="ECO:0000256" key="6">
    <source>
        <dbReference type="ARBA" id="ARBA00023157"/>
    </source>
</evidence>
<dbReference type="GO" id="GO:0042056">
    <property type="term" value="F:chemoattractant activity"/>
    <property type="evidence" value="ECO:0007669"/>
    <property type="project" value="TreeGrafter"/>
</dbReference>
<dbReference type="InterPro" id="IPR029034">
    <property type="entry name" value="Cystine-knot_cytokine"/>
</dbReference>
<dbReference type="GO" id="GO:0045766">
    <property type="term" value="P:positive regulation of angiogenesis"/>
    <property type="evidence" value="ECO:0007669"/>
    <property type="project" value="TreeGrafter"/>
</dbReference>
<keyword evidence="7" id="KW-0325">Glycoprotein</keyword>
<dbReference type="PANTHER" id="PTHR12025">
    <property type="entry name" value="VASCULAR ENDOTHELIAL GROWTH FACTOR"/>
    <property type="match status" value="1"/>
</dbReference>
<keyword evidence="14" id="KW-1185">Reference proteome</keyword>
<dbReference type="GO" id="GO:0001938">
    <property type="term" value="P:positive regulation of endothelial cell proliferation"/>
    <property type="evidence" value="ECO:0007669"/>
    <property type="project" value="TreeGrafter"/>
</dbReference>
<dbReference type="Pfam" id="PF14554">
    <property type="entry name" value="VEGF_C"/>
    <property type="match status" value="1"/>
</dbReference>
<reference evidence="13" key="2">
    <citation type="submission" date="2025-08" db="UniProtKB">
        <authorList>
            <consortium name="Ensembl"/>
        </authorList>
    </citation>
    <scope>IDENTIFICATION</scope>
</reference>
<reference evidence="13" key="3">
    <citation type="submission" date="2025-09" db="UniProtKB">
        <authorList>
            <consortium name="Ensembl"/>
        </authorList>
    </citation>
    <scope>IDENTIFICATION</scope>
</reference>
<dbReference type="GO" id="GO:0060754">
    <property type="term" value="P:positive regulation of mast cell chemotaxis"/>
    <property type="evidence" value="ECO:0007669"/>
    <property type="project" value="TreeGrafter"/>
</dbReference>
<dbReference type="GO" id="GO:0048010">
    <property type="term" value="P:vascular endothelial growth factor receptor signaling pathway"/>
    <property type="evidence" value="ECO:0007669"/>
    <property type="project" value="TreeGrafter"/>
</dbReference>
<evidence type="ECO:0000256" key="4">
    <source>
        <dbReference type="ARBA" id="ARBA00022782"/>
    </source>
</evidence>
<dbReference type="GO" id="GO:0038084">
    <property type="term" value="P:vascular endothelial growth factor signaling pathway"/>
    <property type="evidence" value="ECO:0007669"/>
    <property type="project" value="TreeGrafter"/>
</dbReference>
<feature type="region of interest" description="Disordered" evidence="12">
    <location>
        <begin position="128"/>
        <end position="250"/>
    </location>
</feature>
<dbReference type="Proteomes" id="UP000694382">
    <property type="component" value="Chromosome 3"/>
</dbReference>
<dbReference type="Ensembl" id="ENSCPVT00000011965.2">
    <property type="protein sequence ID" value="ENSCPVP00000011474.2"/>
    <property type="gene ID" value="ENSCPVG00000008393.2"/>
</dbReference>
<keyword evidence="6" id="KW-1015">Disulfide bond</keyword>
<dbReference type="GO" id="GO:0005615">
    <property type="term" value="C:extracellular space"/>
    <property type="evidence" value="ECO:0007669"/>
    <property type="project" value="TreeGrafter"/>
</dbReference>
<dbReference type="GO" id="GO:0016020">
    <property type="term" value="C:membrane"/>
    <property type="evidence" value="ECO:0007669"/>
    <property type="project" value="InterPro"/>
</dbReference>
<keyword evidence="8" id="KW-0497">Mitogen</keyword>
<dbReference type="AlphaFoldDB" id="A0A8C3MVS0"/>
<dbReference type="FunFam" id="2.10.160.10:FF:000001">
    <property type="entry name" value="Vascular endothelial growth factor A"/>
    <property type="match status" value="1"/>
</dbReference>
<dbReference type="InterPro" id="IPR050507">
    <property type="entry name" value="PDGF/VEGF_growth_factor"/>
</dbReference>
<dbReference type="InterPro" id="IPR000072">
    <property type="entry name" value="PDGF/VEGF_dom"/>
</dbReference>
<dbReference type="SUPFAM" id="SSF57593">
    <property type="entry name" value="Heparin-binding domain from vascular endothelial growth factor"/>
    <property type="match status" value="1"/>
</dbReference>
<dbReference type="GO" id="GO:0008083">
    <property type="term" value="F:growth factor activity"/>
    <property type="evidence" value="ECO:0007669"/>
    <property type="project" value="UniProtKB-KW"/>
</dbReference>
<keyword evidence="2" id="KW-0217">Developmental protein</keyword>
<dbReference type="InterPro" id="IPR027928">
    <property type="entry name" value="VEGF_C"/>
</dbReference>
<evidence type="ECO:0000256" key="1">
    <source>
        <dbReference type="ARBA" id="ARBA00006686"/>
    </source>
</evidence>
<sequence>SAGIFFFLPFLQSLPTPQFPPSLSSLEIFFSYITILIFFKRWTERGRDSNGEDRRKTLCTSFPPPPPRFAERGRAKGRRNQPLSPGEATPTRGAAGGSRCEEGAQEKRCIESFRANFAVSARIRASAARVPACPDAGRAPRTGAAVELGLPGGGGRAAAVRPRSLRSARRSAHGKQQRGPAESRAYGGVKPETPKRNTPYPATFRSARPAAPQEAAVGTEEERARARRGGGDSGSGAAAARRSTAGPASRRAPATMNFLLTWIRWGLAALLYLQSAELSKAAPALGDGERKPNEVIKFLEVYERSFCRTIETLVDIFQEYPDEVEYIFKPSCVPLMRCAGCCGDEGLECVPVDVYNVTMEIMRIKPHQSQHISHMSFLQHSKCDCRPKKDVKNKQEKKSKRGRGKGQKRKRKKGRYKPLSFHCEPCSERRKHLFVQDPQTCKCSCKFTDSRCKSRQLELNERTCRCEKPRR</sequence>
<keyword evidence="5 11" id="KW-0339">Growth factor</keyword>
<dbReference type="GO" id="GO:0051781">
    <property type="term" value="P:positive regulation of cell division"/>
    <property type="evidence" value="ECO:0007669"/>
    <property type="project" value="UniProtKB-KW"/>
</dbReference>
<evidence type="ECO:0000256" key="8">
    <source>
        <dbReference type="ARBA" id="ARBA00023246"/>
    </source>
</evidence>
<dbReference type="Gene3D" id="2.10.160.10">
    <property type="entry name" value="Vascular endothelial growth factor, heparin-binding domain"/>
    <property type="match status" value="1"/>
</dbReference>
<dbReference type="InterPro" id="IPR036841">
    <property type="entry name" value="VEGF_C_sf"/>
</dbReference>
<dbReference type="GO" id="GO:0001666">
    <property type="term" value="P:response to hypoxia"/>
    <property type="evidence" value="ECO:0007669"/>
    <property type="project" value="TreeGrafter"/>
</dbReference>